<dbReference type="Pfam" id="PF00753">
    <property type="entry name" value="Lactamase_B"/>
    <property type="match status" value="1"/>
</dbReference>
<dbReference type="OrthoDB" id="9773738at2"/>
<evidence type="ECO:0000259" key="6">
    <source>
        <dbReference type="SMART" id="SM00849"/>
    </source>
</evidence>
<keyword evidence="3" id="KW-0479">Metal-binding</keyword>
<dbReference type="SMART" id="SM00849">
    <property type="entry name" value="Lactamase_B"/>
    <property type="match status" value="1"/>
</dbReference>
<feature type="domain" description="Metallo-beta-lactamase" evidence="6">
    <location>
        <begin position="38"/>
        <end position="238"/>
    </location>
</feature>
<comment type="cofactor">
    <cofactor evidence="1">
        <name>Zn(2+)</name>
        <dbReference type="ChEBI" id="CHEBI:29105"/>
    </cofactor>
</comment>
<evidence type="ECO:0000256" key="1">
    <source>
        <dbReference type="ARBA" id="ARBA00001947"/>
    </source>
</evidence>
<comment type="similarity">
    <text evidence="2">Belongs to the metallo-beta-lactamase superfamily.</text>
</comment>
<evidence type="ECO:0000313" key="8">
    <source>
        <dbReference type="Proteomes" id="UP000229498"/>
    </source>
</evidence>
<dbReference type="CDD" id="cd07729">
    <property type="entry name" value="AHL_lactonase_MBL-fold"/>
    <property type="match status" value="1"/>
</dbReference>
<dbReference type="SUPFAM" id="SSF56281">
    <property type="entry name" value="Metallo-hydrolase/oxidoreductase"/>
    <property type="match status" value="1"/>
</dbReference>
<dbReference type="GO" id="GO:0046872">
    <property type="term" value="F:metal ion binding"/>
    <property type="evidence" value="ECO:0007669"/>
    <property type="project" value="UniProtKB-KW"/>
</dbReference>
<dbReference type="GO" id="GO:0016787">
    <property type="term" value="F:hydrolase activity"/>
    <property type="evidence" value="ECO:0007669"/>
    <property type="project" value="UniProtKB-KW"/>
</dbReference>
<dbReference type="InterPro" id="IPR036866">
    <property type="entry name" value="RibonucZ/Hydroxyglut_hydro"/>
</dbReference>
<dbReference type="PANTHER" id="PTHR42978:SF7">
    <property type="entry name" value="METALLO-HYDROLASE RV2300C-RELATED"/>
    <property type="match status" value="1"/>
</dbReference>
<dbReference type="RefSeq" id="WP_109795886.1">
    <property type="nucleotide sequence ID" value="NZ_PHIG01000034.1"/>
</dbReference>
<evidence type="ECO:0000256" key="2">
    <source>
        <dbReference type="ARBA" id="ARBA00007749"/>
    </source>
</evidence>
<keyword evidence="8" id="KW-1185">Reference proteome</keyword>
<dbReference type="AlphaFoldDB" id="A0A2M9G0R2"/>
<dbReference type="InterPro" id="IPR051013">
    <property type="entry name" value="MBL_superfamily_lactonases"/>
</dbReference>
<comment type="caution">
    <text evidence="7">The sequence shown here is derived from an EMBL/GenBank/DDBJ whole genome shotgun (WGS) entry which is preliminary data.</text>
</comment>
<reference evidence="7 8" key="1">
    <citation type="submission" date="2017-11" db="EMBL/GenBank/DDBJ databases">
        <title>Draft genome sequence of Rhizobiales bacterium SY3-13.</title>
        <authorList>
            <person name="Sun C."/>
        </authorList>
    </citation>
    <scope>NUCLEOTIDE SEQUENCE [LARGE SCALE GENOMIC DNA]</scope>
    <source>
        <strain evidence="7 8">SY3-13</strain>
    </source>
</reference>
<dbReference type="Gene3D" id="3.60.15.10">
    <property type="entry name" value="Ribonuclease Z/Hydroxyacylglutathione hydrolase-like"/>
    <property type="match status" value="1"/>
</dbReference>
<accession>A0A2M9G0R2</accession>
<sequence>MTTPHEFEVYAIKYAEREARRGDHFIGGDPHDAPMDMDYFVWALKREGKVWVVDTGFDALDAERRNRRLVRTVREGLALVGVDSHQVEDVIVTHLHYDHIGGYEHFPAARFHLQDREMAYATGRQMTRPAIAHAYTPEHIADLVFRVFEGRVEFHDGEAELEPGLSVHWVGGHTAGLQVVRVMTRIGWIVLASDASHYYENMEADRPFVIVWNQGEMLDAFRTMRRLAGDPAWIVPGHDPRVFERYDPPSPELEGKIVRLDAEPKGG</sequence>
<protein>
    <submittedName>
        <fullName evidence="7">MBL fold hydrolase</fullName>
    </submittedName>
</protein>
<dbReference type="PANTHER" id="PTHR42978">
    <property type="entry name" value="QUORUM-QUENCHING LACTONASE YTNP-RELATED-RELATED"/>
    <property type="match status" value="1"/>
</dbReference>
<organism evidence="7 8">
    <name type="scientific">Minwuia thermotolerans</name>
    <dbReference type="NCBI Taxonomy" id="2056226"/>
    <lineage>
        <taxon>Bacteria</taxon>
        <taxon>Pseudomonadati</taxon>
        <taxon>Pseudomonadota</taxon>
        <taxon>Alphaproteobacteria</taxon>
        <taxon>Minwuiales</taxon>
        <taxon>Minwuiaceae</taxon>
        <taxon>Minwuia</taxon>
    </lineage>
</organism>
<proteinExistence type="inferred from homology"/>
<name>A0A2M9G0R2_9PROT</name>
<dbReference type="InterPro" id="IPR001279">
    <property type="entry name" value="Metallo-B-lactamas"/>
</dbReference>
<keyword evidence="5" id="KW-0862">Zinc</keyword>
<dbReference type="EMBL" id="PHIG01000034">
    <property type="protein sequence ID" value="PJK29295.1"/>
    <property type="molecule type" value="Genomic_DNA"/>
</dbReference>
<evidence type="ECO:0000256" key="5">
    <source>
        <dbReference type="ARBA" id="ARBA00022833"/>
    </source>
</evidence>
<evidence type="ECO:0000256" key="4">
    <source>
        <dbReference type="ARBA" id="ARBA00022801"/>
    </source>
</evidence>
<evidence type="ECO:0000313" key="7">
    <source>
        <dbReference type="EMBL" id="PJK29295.1"/>
    </source>
</evidence>
<gene>
    <name evidence="7" type="ORF">CVT23_12955</name>
</gene>
<dbReference type="Proteomes" id="UP000229498">
    <property type="component" value="Unassembled WGS sequence"/>
</dbReference>
<evidence type="ECO:0000256" key="3">
    <source>
        <dbReference type="ARBA" id="ARBA00022723"/>
    </source>
</evidence>
<keyword evidence="4 7" id="KW-0378">Hydrolase</keyword>